<dbReference type="PANTHER" id="PTHR43143:SF1">
    <property type="entry name" value="SERINE_THREONINE-PROTEIN PHOSPHATASE CPPED1"/>
    <property type="match status" value="1"/>
</dbReference>
<dbReference type="PANTHER" id="PTHR43143">
    <property type="entry name" value="METALLOPHOSPHOESTERASE, CALCINEURIN SUPERFAMILY"/>
    <property type="match status" value="1"/>
</dbReference>
<gene>
    <name evidence="2" type="ORF">METZ01_LOCUS157435</name>
</gene>
<organism evidence="2">
    <name type="scientific">marine metagenome</name>
    <dbReference type="NCBI Taxonomy" id="408172"/>
    <lineage>
        <taxon>unclassified sequences</taxon>
        <taxon>metagenomes</taxon>
        <taxon>ecological metagenomes</taxon>
    </lineage>
</organism>
<reference evidence="2" key="1">
    <citation type="submission" date="2018-05" db="EMBL/GenBank/DDBJ databases">
        <authorList>
            <person name="Lanie J.A."/>
            <person name="Ng W.-L."/>
            <person name="Kazmierczak K.M."/>
            <person name="Andrzejewski T.M."/>
            <person name="Davidsen T.M."/>
            <person name="Wayne K.J."/>
            <person name="Tettelin H."/>
            <person name="Glass J.I."/>
            <person name="Rusch D."/>
            <person name="Podicherti R."/>
            <person name="Tsui H.-C.T."/>
            <person name="Winkler M.E."/>
        </authorList>
    </citation>
    <scope>NUCLEOTIDE SEQUENCE</scope>
</reference>
<accession>A0A382ATF7</accession>
<feature type="domain" description="Calcineurin-like phosphoesterase" evidence="1">
    <location>
        <begin position="4"/>
        <end position="206"/>
    </location>
</feature>
<protein>
    <recommendedName>
        <fullName evidence="1">Calcineurin-like phosphoesterase domain-containing protein</fullName>
    </recommendedName>
</protein>
<dbReference type="InterPro" id="IPR004843">
    <property type="entry name" value="Calcineurin-like_PHP"/>
</dbReference>
<name>A0A382ATF7_9ZZZZ</name>
<dbReference type="Gene3D" id="3.60.21.10">
    <property type="match status" value="1"/>
</dbReference>
<dbReference type="SUPFAM" id="SSF56300">
    <property type="entry name" value="Metallo-dependent phosphatases"/>
    <property type="match status" value="1"/>
</dbReference>
<dbReference type="AlphaFoldDB" id="A0A382ATF7"/>
<evidence type="ECO:0000313" key="2">
    <source>
        <dbReference type="EMBL" id="SVB04581.1"/>
    </source>
</evidence>
<dbReference type="InterPro" id="IPR051918">
    <property type="entry name" value="STPP_CPPED1"/>
</dbReference>
<dbReference type="EMBL" id="UINC01026687">
    <property type="protein sequence ID" value="SVB04581.1"/>
    <property type="molecule type" value="Genomic_DNA"/>
</dbReference>
<sequence length="251" mass="28906">MSLKFVQMSDPQLGFYASRHPDTEGIDYEIKNLSKAIEITNQISPDFVITTGDLMQDRLESSHADIVKKMYSELNCNYYFAPGNADLTNTPEFEDIERYKKRFGADHYSFYHMNSQFIILNSCVLFDWSKVAGENSKQITFLEQQLQTGRQNKSSHQLIFMHHPLFGTDPEEEDSHMVLPKSQRSIILDVLERYNVTAVFTGHWHANNILTYKNTQLITSGPITFSLGEDHSGIRIIEVDGDNLTHKYIEL</sequence>
<dbReference type="Pfam" id="PF00149">
    <property type="entry name" value="Metallophos"/>
    <property type="match status" value="1"/>
</dbReference>
<proteinExistence type="predicted"/>
<evidence type="ECO:0000259" key="1">
    <source>
        <dbReference type="Pfam" id="PF00149"/>
    </source>
</evidence>
<dbReference type="InterPro" id="IPR029052">
    <property type="entry name" value="Metallo-depent_PP-like"/>
</dbReference>
<dbReference type="GO" id="GO:0016787">
    <property type="term" value="F:hydrolase activity"/>
    <property type="evidence" value="ECO:0007669"/>
    <property type="project" value="InterPro"/>
</dbReference>